<feature type="compositionally biased region" description="Polar residues" evidence="5">
    <location>
        <begin position="698"/>
        <end position="726"/>
    </location>
</feature>
<dbReference type="PROSITE" id="PS50002">
    <property type="entry name" value="SH3"/>
    <property type="match status" value="1"/>
</dbReference>
<dbReference type="SMART" id="SM00147">
    <property type="entry name" value="RasGEF"/>
    <property type="match status" value="1"/>
</dbReference>
<evidence type="ECO:0000256" key="2">
    <source>
        <dbReference type="ARBA" id="ARBA00022658"/>
    </source>
</evidence>
<name>A0A077WJU8_9FUNG</name>
<proteinExistence type="predicted"/>
<dbReference type="PROSITE" id="PS50212">
    <property type="entry name" value="RASGEF_NTER"/>
    <property type="match status" value="1"/>
</dbReference>
<dbReference type="InterPro" id="IPR000651">
    <property type="entry name" value="Ras-like_Gua-exchang_fac_N"/>
</dbReference>
<dbReference type="Pfam" id="PF00618">
    <property type="entry name" value="RasGEF_N"/>
    <property type="match status" value="1"/>
</dbReference>
<dbReference type="InterPro" id="IPR001895">
    <property type="entry name" value="RASGEF_cat_dom"/>
</dbReference>
<organism evidence="9">
    <name type="scientific">Lichtheimia ramosa</name>
    <dbReference type="NCBI Taxonomy" id="688394"/>
    <lineage>
        <taxon>Eukaryota</taxon>
        <taxon>Fungi</taxon>
        <taxon>Fungi incertae sedis</taxon>
        <taxon>Mucoromycota</taxon>
        <taxon>Mucoromycotina</taxon>
        <taxon>Mucoromycetes</taxon>
        <taxon>Mucorales</taxon>
        <taxon>Lichtheimiaceae</taxon>
        <taxon>Lichtheimia</taxon>
    </lineage>
</organism>
<dbReference type="AlphaFoldDB" id="A0A077WJU8"/>
<dbReference type="InterPro" id="IPR036028">
    <property type="entry name" value="SH3-like_dom_sf"/>
</dbReference>
<feature type="compositionally biased region" description="Low complexity" evidence="5">
    <location>
        <begin position="587"/>
        <end position="602"/>
    </location>
</feature>
<feature type="region of interest" description="Disordered" evidence="5">
    <location>
        <begin position="587"/>
        <end position="611"/>
    </location>
</feature>
<evidence type="ECO:0000259" key="8">
    <source>
        <dbReference type="PROSITE" id="PS50212"/>
    </source>
</evidence>
<dbReference type="SMART" id="SM00326">
    <property type="entry name" value="SH3"/>
    <property type="match status" value="1"/>
</dbReference>
<dbReference type="CDD" id="cd06224">
    <property type="entry name" value="REM"/>
    <property type="match status" value="1"/>
</dbReference>
<dbReference type="Pfam" id="PF07653">
    <property type="entry name" value="SH3_2"/>
    <property type="match status" value="1"/>
</dbReference>
<dbReference type="PANTHER" id="PTHR23113:SF354">
    <property type="entry name" value="BUD SITE SELECTION PROTEIN 5"/>
    <property type="match status" value="1"/>
</dbReference>
<feature type="region of interest" description="Disordered" evidence="5">
    <location>
        <begin position="482"/>
        <end position="505"/>
    </location>
</feature>
<dbReference type="InterPro" id="IPR036964">
    <property type="entry name" value="RASGEF_cat_dom_sf"/>
</dbReference>
<dbReference type="SUPFAM" id="SSF48366">
    <property type="entry name" value="Ras GEF"/>
    <property type="match status" value="1"/>
</dbReference>
<feature type="domain" description="Ras-GEF" evidence="7">
    <location>
        <begin position="972"/>
        <end position="1209"/>
    </location>
</feature>
<accession>A0A077WJU8</accession>
<feature type="domain" description="N-terminal Ras-GEF" evidence="8">
    <location>
        <begin position="749"/>
        <end position="881"/>
    </location>
</feature>
<dbReference type="CDD" id="cd00155">
    <property type="entry name" value="RasGEF"/>
    <property type="match status" value="1"/>
</dbReference>
<feature type="compositionally biased region" description="Pro residues" evidence="5">
    <location>
        <begin position="639"/>
        <end position="648"/>
    </location>
</feature>
<dbReference type="Gene3D" id="1.20.870.10">
    <property type="entry name" value="Son of sevenless (SoS) protein Chain: S domain 1"/>
    <property type="match status" value="1"/>
</dbReference>
<dbReference type="GO" id="GO:0005886">
    <property type="term" value="C:plasma membrane"/>
    <property type="evidence" value="ECO:0007669"/>
    <property type="project" value="TreeGrafter"/>
</dbReference>
<feature type="region of interest" description="Disordered" evidence="5">
    <location>
        <begin position="1"/>
        <end position="44"/>
    </location>
</feature>
<dbReference type="Pfam" id="PF25006">
    <property type="entry name" value="DUF7783"/>
    <property type="match status" value="1"/>
</dbReference>
<dbReference type="OrthoDB" id="28357at2759"/>
<feature type="compositionally biased region" description="Basic residues" evidence="5">
    <location>
        <begin position="672"/>
        <end position="693"/>
    </location>
</feature>
<evidence type="ECO:0000256" key="5">
    <source>
        <dbReference type="SAM" id="MobiDB-lite"/>
    </source>
</evidence>
<dbReference type="InterPro" id="IPR008937">
    <property type="entry name" value="Ras-like_GEF"/>
</dbReference>
<dbReference type="SUPFAM" id="SSF50044">
    <property type="entry name" value="SH3-domain"/>
    <property type="match status" value="1"/>
</dbReference>
<dbReference type="Gene3D" id="1.10.840.10">
    <property type="entry name" value="Ras guanine-nucleotide exchange factors catalytic domain"/>
    <property type="match status" value="1"/>
</dbReference>
<feature type="compositionally biased region" description="Polar residues" evidence="5">
    <location>
        <begin position="1"/>
        <end position="14"/>
    </location>
</feature>
<evidence type="ECO:0000256" key="1">
    <source>
        <dbReference type="ARBA" id="ARBA00022443"/>
    </source>
</evidence>
<reference evidence="9" key="1">
    <citation type="journal article" date="2014" name="Genome Announc.">
        <title>De novo whole-genome sequence and genome annotation of Lichtheimia ramosa.</title>
        <authorList>
            <person name="Linde J."/>
            <person name="Schwartze V."/>
            <person name="Binder U."/>
            <person name="Lass-Florl C."/>
            <person name="Voigt K."/>
            <person name="Horn F."/>
        </authorList>
    </citation>
    <scope>NUCLEOTIDE SEQUENCE</scope>
    <source>
        <strain evidence="9">JMRC FSU:6197</strain>
    </source>
</reference>
<dbReference type="GO" id="GO:0007265">
    <property type="term" value="P:Ras protein signal transduction"/>
    <property type="evidence" value="ECO:0007669"/>
    <property type="project" value="TreeGrafter"/>
</dbReference>
<keyword evidence="1 4" id="KW-0728">SH3 domain</keyword>
<evidence type="ECO:0000313" key="9">
    <source>
        <dbReference type="EMBL" id="CDS07358.1"/>
    </source>
</evidence>
<feature type="compositionally biased region" description="Polar residues" evidence="5">
    <location>
        <begin position="35"/>
        <end position="44"/>
    </location>
</feature>
<dbReference type="CDD" id="cd11883">
    <property type="entry name" value="SH3_Sdc25"/>
    <property type="match status" value="1"/>
</dbReference>
<dbReference type="PANTHER" id="PTHR23113">
    <property type="entry name" value="GUANINE NUCLEOTIDE EXCHANGE FACTOR"/>
    <property type="match status" value="1"/>
</dbReference>
<dbReference type="Pfam" id="PF00617">
    <property type="entry name" value="RasGEF"/>
    <property type="match status" value="1"/>
</dbReference>
<feature type="region of interest" description="Disordered" evidence="5">
    <location>
        <begin position="631"/>
        <end position="728"/>
    </location>
</feature>
<dbReference type="GO" id="GO:0005085">
    <property type="term" value="F:guanyl-nucleotide exchange factor activity"/>
    <property type="evidence" value="ECO:0007669"/>
    <property type="project" value="UniProtKB-KW"/>
</dbReference>
<gene>
    <name evidence="9" type="ORF">LRAMOSA01307</name>
</gene>
<feature type="region of interest" description="Disordered" evidence="5">
    <location>
        <begin position="892"/>
        <end position="915"/>
    </location>
</feature>
<dbReference type="SMART" id="SM00229">
    <property type="entry name" value="RasGEFN"/>
    <property type="match status" value="1"/>
</dbReference>
<dbReference type="InterPro" id="IPR056685">
    <property type="entry name" value="DUF7783"/>
</dbReference>
<dbReference type="PROSITE" id="PS50009">
    <property type="entry name" value="RASGEF_CAT"/>
    <property type="match status" value="1"/>
</dbReference>
<evidence type="ECO:0000259" key="6">
    <source>
        <dbReference type="PROSITE" id="PS50002"/>
    </source>
</evidence>
<feature type="compositionally biased region" description="Low complexity" evidence="5">
    <location>
        <begin position="16"/>
        <end position="34"/>
    </location>
</feature>
<evidence type="ECO:0000256" key="4">
    <source>
        <dbReference type="PROSITE-ProRule" id="PRU00192"/>
    </source>
</evidence>
<feature type="compositionally biased region" description="Polar residues" evidence="5">
    <location>
        <begin position="906"/>
        <end position="915"/>
    </location>
</feature>
<dbReference type="EMBL" id="LK023324">
    <property type="protein sequence ID" value="CDS07358.1"/>
    <property type="molecule type" value="Genomic_DNA"/>
</dbReference>
<dbReference type="InterPro" id="IPR001452">
    <property type="entry name" value="SH3_domain"/>
</dbReference>
<feature type="compositionally biased region" description="Low complexity" evidence="5">
    <location>
        <begin position="659"/>
        <end position="669"/>
    </location>
</feature>
<evidence type="ECO:0008006" key="10">
    <source>
        <dbReference type="Google" id="ProtNLM"/>
    </source>
</evidence>
<sequence>MTISTLFTQSNPKSQAVAASSVSLSPPASLPSSPRNATTPPEPSTLTSHFVQALHDYLPTNAPADEAVSCLFFRKGAIIEVFNRDPSGWWDGVSNGVRGWFPSNYIGRIGEATRDSADFDDEESQQQWESWRKAIQEADTYHPHDEHHHQNRVELARALLDEDRSRIKDGSNDNVAAYEEYNNDNKWEMLMDDVSRRMSDLVNAATATSAALSSSSSSIPSSSGEDIQAHIFQVVSSIRAVLTAANAVSNDSPVLKTHPDLARQRKIILSTLSKLVLKGKEWQQQQQQPSTASADVSSLVNQLLAELEIFEDHLKNVPEFFIEYCGTSLESASRRSSLISADSSHSIRHIQASLVDPSQRRLSSASFIARVIPISDPRHILQTLLEHQATISELMATLWITIEQFLAHRQRASEMLETTRKAVEAIRTFLAVVEHVCSYVGDMDYKHCSVIPEDPHLVALVLAKESVYSAITNLVTSVRTLAGPRSSNSRQQHHQQQPSKADIEQLRDSCENVVRTTHESAACVQVCLQSSGDTAADISSELRERFEQSIDTRRNQTLSILGCKATSLNVLQQQCDDNDVESLAITRQSTNTASTRTNSTSTWQQQRHSGESTATLLTTPEVMSPVNDQQHQLGSFNAPLPPPLPPPTSANHPIKPPELKLSTSKSTPTSDHHHHHHQKKRSLHMLSKHHNHHHEAMPSTNTDSRPQMRRTSSWLSVNGTERSSPCKNEHEPWFLRQRVFSEDEMMLNNDGQVTGATVEALVEKLTQHEKSPELLFLRAFFYNFRLFTTPIIFLDLLIRRFDIQPPTPSLSQDELALWTNRVLVPVRLRVYNVIKTWLETFFCYDTDACIEQTLIEFVTGSLMQVMAAPGKRMMELVRKCFTSKGQMGTTRKLSYTSDSIRPPLHKQSSGSHLSLASGTSLFSTLTLFEDHSPDSTSASVAPTPSIARSLRNTLRKAMNQGALSSVHVSEFEPIELARQLTLMESSLFCQIQPNEMIGQEFKKKVGSCTAVHVKAMIHRSTQITKWVSDTILNESDAKKRAHMIKFWIKVGDQCLQLRNYNTLMAIRSALDSTSIGRLKRTWECVSTKCKAMYEPIYRATDSQRNFAEYRRRLRDAVAPCLPFLGVYLTDMTFIDDGNANYRTSPNGHQLINFDKYIKTTRILNEIDQFQIPYKLAEVEEIQRYLLHCLETVEKNDQVFYTRSLQLEPREEDFDIKSFISNLN</sequence>
<dbReference type="InterPro" id="IPR023578">
    <property type="entry name" value="Ras_GEF_dom_sf"/>
</dbReference>
<evidence type="ECO:0000256" key="3">
    <source>
        <dbReference type="PROSITE-ProRule" id="PRU00168"/>
    </source>
</evidence>
<keyword evidence="2 3" id="KW-0344">Guanine-nucleotide releasing factor</keyword>
<dbReference type="Gene3D" id="2.30.30.40">
    <property type="entry name" value="SH3 Domains"/>
    <property type="match status" value="1"/>
</dbReference>
<feature type="domain" description="SH3" evidence="6">
    <location>
        <begin position="46"/>
        <end position="111"/>
    </location>
</feature>
<protein>
    <recommendedName>
        <fullName evidence="10">Ras GEF</fullName>
    </recommendedName>
</protein>
<evidence type="ECO:0000259" key="7">
    <source>
        <dbReference type="PROSITE" id="PS50009"/>
    </source>
</evidence>